<dbReference type="InterPro" id="IPR036412">
    <property type="entry name" value="HAD-like_sf"/>
</dbReference>
<organism evidence="2 3">
    <name type="scientific">Gordonia jinhuaensis</name>
    <dbReference type="NCBI Taxonomy" id="1517702"/>
    <lineage>
        <taxon>Bacteria</taxon>
        <taxon>Bacillati</taxon>
        <taxon>Actinomycetota</taxon>
        <taxon>Actinomycetes</taxon>
        <taxon>Mycobacteriales</taxon>
        <taxon>Gordoniaceae</taxon>
        <taxon>Gordonia</taxon>
    </lineage>
</organism>
<feature type="compositionally biased region" description="Basic and acidic residues" evidence="1">
    <location>
        <begin position="1"/>
        <end position="11"/>
    </location>
</feature>
<evidence type="ECO:0000256" key="1">
    <source>
        <dbReference type="SAM" id="MobiDB-lite"/>
    </source>
</evidence>
<name>A0A916STZ7_9ACTN</name>
<dbReference type="SFLD" id="SFLDS00003">
    <property type="entry name" value="Haloacid_Dehalogenase"/>
    <property type="match status" value="1"/>
</dbReference>
<dbReference type="Pfam" id="PF00702">
    <property type="entry name" value="Hydrolase"/>
    <property type="match status" value="1"/>
</dbReference>
<dbReference type="PRINTS" id="PR00413">
    <property type="entry name" value="HADHALOGNASE"/>
</dbReference>
<dbReference type="GO" id="GO:0016787">
    <property type="term" value="F:hydrolase activity"/>
    <property type="evidence" value="ECO:0007669"/>
    <property type="project" value="UniProtKB-KW"/>
</dbReference>
<keyword evidence="2" id="KW-0378">Hydrolase</keyword>
<gene>
    <name evidence="2" type="ORF">GCM10011489_02100</name>
</gene>
<dbReference type="Gene3D" id="3.40.50.1000">
    <property type="entry name" value="HAD superfamily/HAD-like"/>
    <property type="match status" value="1"/>
</dbReference>
<accession>A0A916STZ7</accession>
<reference evidence="2" key="1">
    <citation type="journal article" date="2014" name="Int. J. Syst. Evol. Microbiol.">
        <title>Complete genome sequence of Corynebacterium casei LMG S-19264T (=DSM 44701T), isolated from a smear-ripened cheese.</title>
        <authorList>
            <consortium name="US DOE Joint Genome Institute (JGI-PGF)"/>
            <person name="Walter F."/>
            <person name="Albersmeier A."/>
            <person name="Kalinowski J."/>
            <person name="Ruckert C."/>
        </authorList>
    </citation>
    <scope>NUCLEOTIDE SEQUENCE</scope>
    <source>
        <strain evidence="2">CGMCC 1.12827</strain>
    </source>
</reference>
<dbReference type="Proteomes" id="UP000621454">
    <property type="component" value="Unassembled WGS sequence"/>
</dbReference>
<dbReference type="InterPro" id="IPR006439">
    <property type="entry name" value="HAD-SF_hydro_IA"/>
</dbReference>
<dbReference type="NCBIfam" id="TIGR01549">
    <property type="entry name" value="HAD-SF-IA-v1"/>
    <property type="match status" value="1"/>
</dbReference>
<dbReference type="EMBL" id="BMGC01000001">
    <property type="protein sequence ID" value="GGB17585.1"/>
    <property type="molecule type" value="Genomic_DNA"/>
</dbReference>
<dbReference type="PANTHER" id="PTHR46649">
    <property type="match status" value="1"/>
</dbReference>
<dbReference type="RefSeq" id="WP_188584703.1">
    <property type="nucleotide sequence ID" value="NZ_BMGC01000001.1"/>
</dbReference>
<evidence type="ECO:0000313" key="2">
    <source>
        <dbReference type="EMBL" id="GGB17585.1"/>
    </source>
</evidence>
<protein>
    <submittedName>
        <fullName evidence="2">Hydrolase</fullName>
    </submittedName>
</protein>
<dbReference type="SFLD" id="SFLDG01129">
    <property type="entry name" value="C1.5:_HAD__Beta-PGM__Phosphata"/>
    <property type="match status" value="1"/>
</dbReference>
<feature type="region of interest" description="Disordered" evidence="1">
    <location>
        <begin position="1"/>
        <end position="48"/>
    </location>
</feature>
<dbReference type="AlphaFoldDB" id="A0A916STZ7"/>
<comment type="caution">
    <text evidence="2">The sequence shown here is derived from an EMBL/GenBank/DDBJ whole genome shotgun (WGS) entry which is preliminary data.</text>
</comment>
<dbReference type="SUPFAM" id="SSF56784">
    <property type="entry name" value="HAD-like"/>
    <property type="match status" value="1"/>
</dbReference>
<dbReference type="InterPro" id="IPR023214">
    <property type="entry name" value="HAD_sf"/>
</dbReference>
<dbReference type="PANTHER" id="PTHR46649:SF4">
    <property type="entry name" value="HALOACID DEHALOGENASE-LIKE HYDROLASE (HAD) SUPERFAMILY PROTEIN"/>
    <property type="match status" value="1"/>
</dbReference>
<keyword evidence="3" id="KW-1185">Reference proteome</keyword>
<feature type="compositionally biased region" description="Low complexity" evidence="1">
    <location>
        <begin position="12"/>
        <end position="28"/>
    </location>
</feature>
<reference evidence="2" key="2">
    <citation type="submission" date="2020-09" db="EMBL/GenBank/DDBJ databases">
        <authorList>
            <person name="Sun Q."/>
            <person name="Zhou Y."/>
        </authorList>
    </citation>
    <scope>NUCLEOTIDE SEQUENCE</scope>
    <source>
        <strain evidence="2">CGMCC 1.12827</strain>
    </source>
</reference>
<evidence type="ECO:0000313" key="3">
    <source>
        <dbReference type="Proteomes" id="UP000621454"/>
    </source>
</evidence>
<proteinExistence type="predicted"/>
<sequence>MSRHERPDAGRAVEQNVEAAVADAAAREQGGPEPVDTAPDRIDPPGAGPFEAVLFDFSGTLFRFTERDEWFEGVTDDAGEPLHITAQAEIIRRMTAPTGEPVAFTDEERQAWEQRDLDPAQHRRAYLAVLRGSGITDPHAEKLYELIRTPSAWQPYPDTAQVLRELAARGIKVGVVSNIAFDLREVFALYGLDDLVASWSLSYEVGATKPRARIFRHALDALDVATDATLMVGDSAEADGGAMALGCAFGEVEPLPIEQRPDGLVRILTAAAIL</sequence>